<reference evidence="1" key="1">
    <citation type="submission" date="2022-07" db="EMBL/GenBank/DDBJ databases">
        <title>Genome Sequence of Leucocoprinus birnbaumii.</title>
        <authorList>
            <person name="Buettner E."/>
        </authorList>
    </citation>
    <scope>NUCLEOTIDE SEQUENCE</scope>
    <source>
        <strain evidence="1">VT141</strain>
    </source>
</reference>
<accession>A0AAD5VI43</accession>
<evidence type="ECO:0000313" key="2">
    <source>
        <dbReference type="Proteomes" id="UP001213000"/>
    </source>
</evidence>
<organism evidence="1 2">
    <name type="scientific">Leucocoprinus birnbaumii</name>
    <dbReference type="NCBI Taxonomy" id="56174"/>
    <lineage>
        <taxon>Eukaryota</taxon>
        <taxon>Fungi</taxon>
        <taxon>Dikarya</taxon>
        <taxon>Basidiomycota</taxon>
        <taxon>Agaricomycotina</taxon>
        <taxon>Agaricomycetes</taxon>
        <taxon>Agaricomycetidae</taxon>
        <taxon>Agaricales</taxon>
        <taxon>Agaricineae</taxon>
        <taxon>Agaricaceae</taxon>
        <taxon>Leucocoprinus</taxon>
    </lineage>
</organism>
<comment type="caution">
    <text evidence="1">The sequence shown here is derived from an EMBL/GenBank/DDBJ whole genome shotgun (WGS) entry which is preliminary data.</text>
</comment>
<dbReference type="Proteomes" id="UP001213000">
    <property type="component" value="Unassembled WGS sequence"/>
</dbReference>
<protein>
    <submittedName>
        <fullName evidence="1">Uncharacterized protein</fullName>
    </submittedName>
</protein>
<sequence length="108" mass="12409">MVGFGRIEEYYEKFMLGYEHSVLMTEEGEGEDEEGREVVLVRHDDWDQETLQRAECTKVDLDRKMRLECREVGHAIGFCEELGRVVVPVVTGEEGMSGSYNDVFVVDL</sequence>
<evidence type="ECO:0000313" key="1">
    <source>
        <dbReference type="EMBL" id="KAJ3557936.1"/>
    </source>
</evidence>
<dbReference type="AlphaFoldDB" id="A0AAD5VI43"/>
<proteinExistence type="predicted"/>
<dbReference type="EMBL" id="JANIEX010001436">
    <property type="protein sequence ID" value="KAJ3557936.1"/>
    <property type="molecule type" value="Genomic_DNA"/>
</dbReference>
<keyword evidence="2" id="KW-1185">Reference proteome</keyword>
<name>A0AAD5VI43_9AGAR</name>
<gene>
    <name evidence="1" type="ORF">NP233_g11610</name>
</gene>